<evidence type="ECO:0000256" key="1">
    <source>
        <dbReference type="SAM" id="MobiDB-lite"/>
    </source>
</evidence>
<name>A0A108U830_9GAMM</name>
<keyword evidence="4" id="KW-1185">Reference proteome</keyword>
<gene>
    <name evidence="3" type="ORF">AZ78_1851</name>
</gene>
<dbReference type="EMBL" id="JAJA02000001">
    <property type="protein sequence ID" value="KWS04302.1"/>
    <property type="molecule type" value="Genomic_DNA"/>
</dbReference>
<dbReference type="AlphaFoldDB" id="A0A108U830"/>
<dbReference type="Proteomes" id="UP000023435">
    <property type="component" value="Unassembled WGS sequence"/>
</dbReference>
<dbReference type="Pfam" id="PF13349">
    <property type="entry name" value="DUF4097"/>
    <property type="match status" value="1"/>
</dbReference>
<sequence length="317" mass="33229">MIHSRSRTTSRVLRRLPAVGLLALGLAVALPVFAATPINQSRPIDPLGSVEIDNVKGLIQVRAWDRPEVKIEGSLGEGVEKLEIEGDRENLSIKVRYPNRGSGMGLLAGGDKGEPTELRVTVPLRVKLEIDAVSADVDVSGVASRELSIDSVSGDVVVAGAPREAEIDSVSGDLRLTLNSGKVSAQTVSGDLELRGRLNGEVSVETVSGKVDVATRESSLNKLSGNSVSGDLRVAAALADGGEASLETVSGDIRLTLPRSLSANVRGQSFSGDLRAPDAQIQRPKHGPGSSFEHRYGSGSGKIKLETFSGDATLELN</sequence>
<dbReference type="GeneID" id="97902141"/>
<feature type="region of interest" description="Disordered" evidence="1">
    <location>
        <begin position="268"/>
        <end position="297"/>
    </location>
</feature>
<evidence type="ECO:0000313" key="4">
    <source>
        <dbReference type="Proteomes" id="UP000023435"/>
    </source>
</evidence>
<reference evidence="3 4" key="1">
    <citation type="journal article" date="2014" name="Genome Announc.">
        <title>Draft Genome Sequence of Lysobacter capsici AZ78, a Bacterium Antagonistic to Plant-Pathogenic Oomycetes.</title>
        <authorList>
            <person name="Puopolo G."/>
            <person name="Sonego P."/>
            <person name="Engelen K."/>
            <person name="Pertot I."/>
        </authorList>
    </citation>
    <scope>NUCLEOTIDE SEQUENCE [LARGE SCALE GENOMIC DNA]</scope>
    <source>
        <strain evidence="3 4">AZ78</strain>
    </source>
</reference>
<proteinExistence type="predicted"/>
<accession>A0A108U830</accession>
<evidence type="ECO:0000259" key="2">
    <source>
        <dbReference type="Pfam" id="PF13349"/>
    </source>
</evidence>
<organism evidence="3 4">
    <name type="scientific">Lysobacter capsici AZ78</name>
    <dbReference type="NCBI Taxonomy" id="1444315"/>
    <lineage>
        <taxon>Bacteria</taxon>
        <taxon>Pseudomonadati</taxon>
        <taxon>Pseudomonadota</taxon>
        <taxon>Gammaproteobacteria</taxon>
        <taxon>Lysobacterales</taxon>
        <taxon>Lysobacteraceae</taxon>
        <taxon>Lysobacter</taxon>
    </lineage>
</organism>
<evidence type="ECO:0000313" key="3">
    <source>
        <dbReference type="EMBL" id="KWS04302.1"/>
    </source>
</evidence>
<comment type="caution">
    <text evidence="3">The sequence shown here is derived from an EMBL/GenBank/DDBJ whole genome shotgun (WGS) entry which is preliminary data.</text>
</comment>
<dbReference type="RefSeq" id="WP_051547872.1">
    <property type="nucleotide sequence ID" value="NZ_JAJA02000001.1"/>
</dbReference>
<dbReference type="OrthoDB" id="7056452at2"/>
<feature type="domain" description="DUF4097" evidence="2">
    <location>
        <begin position="52"/>
        <end position="314"/>
    </location>
</feature>
<protein>
    <recommendedName>
        <fullName evidence="2">DUF4097 domain-containing protein</fullName>
    </recommendedName>
</protein>
<dbReference type="InterPro" id="IPR025164">
    <property type="entry name" value="Toastrack_DUF4097"/>
</dbReference>